<accession>A0A1I4KP14</accession>
<gene>
    <name evidence="2" type="ORF">SAMN04487943_10471</name>
</gene>
<sequence length="51" mass="6140">MTSFKNEGTDLINRKKSPKTTQWKGKTREEKRHQAMLNKIKKWQKDDSSYL</sequence>
<dbReference type="RefSeq" id="WP_175495372.1">
    <property type="nucleotide sequence ID" value="NZ_FOTR01000004.1"/>
</dbReference>
<evidence type="ECO:0000256" key="1">
    <source>
        <dbReference type="SAM" id="MobiDB-lite"/>
    </source>
</evidence>
<reference evidence="3" key="1">
    <citation type="submission" date="2016-10" db="EMBL/GenBank/DDBJ databases">
        <authorList>
            <person name="Varghese N."/>
            <person name="Submissions S."/>
        </authorList>
    </citation>
    <scope>NUCLEOTIDE SEQUENCE [LARGE SCALE GENOMIC DNA]</scope>
    <source>
        <strain evidence="3">CGMCC 1.4250</strain>
    </source>
</reference>
<dbReference type="EMBL" id="FOTR01000004">
    <property type="protein sequence ID" value="SFL80508.1"/>
    <property type="molecule type" value="Genomic_DNA"/>
</dbReference>
<organism evidence="2 3">
    <name type="scientific">Gracilibacillus orientalis</name>
    <dbReference type="NCBI Taxonomy" id="334253"/>
    <lineage>
        <taxon>Bacteria</taxon>
        <taxon>Bacillati</taxon>
        <taxon>Bacillota</taxon>
        <taxon>Bacilli</taxon>
        <taxon>Bacillales</taxon>
        <taxon>Bacillaceae</taxon>
        <taxon>Gracilibacillus</taxon>
    </lineage>
</organism>
<keyword evidence="3" id="KW-1185">Reference proteome</keyword>
<evidence type="ECO:0000313" key="2">
    <source>
        <dbReference type="EMBL" id="SFL80508.1"/>
    </source>
</evidence>
<dbReference type="Proteomes" id="UP000198565">
    <property type="component" value="Unassembled WGS sequence"/>
</dbReference>
<feature type="region of interest" description="Disordered" evidence="1">
    <location>
        <begin position="1"/>
        <end position="32"/>
    </location>
</feature>
<evidence type="ECO:0000313" key="3">
    <source>
        <dbReference type="Proteomes" id="UP000198565"/>
    </source>
</evidence>
<proteinExistence type="predicted"/>
<name>A0A1I4KP14_9BACI</name>
<dbReference type="AlphaFoldDB" id="A0A1I4KP14"/>
<protein>
    <submittedName>
        <fullName evidence="2">Uncharacterized protein</fullName>
    </submittedName>
</protein>